<dbReference type="SMART" id="SM00028">
    <property type="entry name" value="TPR"/>
    <property type="match status" value="5"/>
</dbReference>
<dbReference type="PANTHER" id="PTHR44943">
    <property type="entry name" value="CELLULOSE SYNTHASE OPERON PROTEIN C"/>
    <property type="match status" value="1"/>
</dbReference>
<dbReference type="KEGG" id="ptm:GSPATT00027554001"/>
<dbReference type="PANTHER" id="PTHR44943:SF4">
    <property type="entry name" value="TPR REPEAT-CONTAINING PROTEIN MJ0798"/>
    <property type="match status" value="1"/>
</dbReference>
<dbReference type="GeneID" id="5008632"/>
<dbReference type="Pfam" id="PF13432">
    <property type="entry name" value="TPR_16"/>
    <property type="match status" value="1"/>
</dbReference>
<dbReference type="InterPro" id="IPR011990">
    <property type="entry name" value="TPR-like_helical_dom_sf"/>
</dbReference>
<dbReference type="Proteomes" id="UP000000600">
    <property type="component" value="Unassembled WGS sequence"/>
</dbReference>
<protein>
    <submittedName>
        <fullName evidence="5">Uncharacterized protein</fullName>
    </submittedName>
</protein>
<evidence type="ECO:0000256" key="1">
    <source>
        <dbReference type="ARBA" id="ARBA00022737"/>
    </source>
</evidence>
<dbReference type="InterPro" id="IPR051685">
    <property type="entry name" value="Ycf3/AcsC/BcsC/TPR_MFPF"/>
</dbReference>
<proteinExistence type="predicted"/>
<dbReference type="EMBL" id="CT868681">
    <property type="protein sequence ID" value="CAK95225.1"/>
    <property type="molecule type" value="Genomic_DNA"/>
</dbReference>
<dbReference type="STRING" id="5888.A0EIT4"/>
<dbReference type="PROSITE" id="PS50005">
    <property type="entry name" value="TPR"/>
    <property type="match status" value="2"/>
</dbReference>
<dbReference type="Pfam" id="PF13431">
    <property type="entry name" value="TPR_17"/>
    <property type="match status" value="1"/>
</dbReference>
<dbReference type="HOGENOM" id="CLU_036676_1_0_1"/>
<evidence type="ECO:0000256" key="3">
    <source>
        <dbReference type="PROSITE-ProRule" id="PRU00339"/>
    </source>
</evidence>
<gene>
    <name evidence="5" type="ORF">GSPATT00027554001</name>
</gene>
<dbReference type="InParanoid" id="A0EIT4"/>
<evidence type="ECO:0000313" key="5">
    <source>
        <dbReference type="EMBL" id="CAK95225.1"/>
    </source>
</evidence>
<name>A0EIT4_PARTE</name>
<dbReference type="AlphaFoldDB" id="A0EIT4"/>
<reference evidence="5 6" key="1">
    <citation type="journal article" date="2006" name="Nature">
        <title>Global trends of whole-genome duplications revealed by the ciliate Paramecium tetraurelia.</title>
        <authorList>
            <consortium name="Genoscope"/>
            <person name="Aury J.-M."/>
            <person name="Jaillon O."/>
            <person name="Duret L."/>
            <person name="Noel B."/>
            <person name="Jubin C."/>
            <person name="Porcel B.M."/>
            <person name="Segurens B."/>
            <person name="Daubin V."/>
            <person name="Anthouard V."/>
            <person name="Aiach N."/>
            <person name="Arnaiz O."/>
            <person name="Billaut A."/>
            <person name="Beisson J."/>
            <person name="Blanc I."/>
            <person name="Bouhouche K."/>
            <person name="Camara F."/>
            <person name="Duharcourt S."/>
            <person name="Guigo R."/>
            <person name="Gogendeau D."/>
            <person name="Katinka M."/>
            <person name="Keller A.-M."/>
            <person name="Kissmehl R."/>
            <person name="Klotz C."/>
            <person name="Koll F."/>
            <person name="Le Moue A."/>
            <person name="Lepere C."/>
            <person name="Malinsky S."/>
            <person name="Nowacki M."/>
            <person name="Nowak J.K."/>
            <person name="Plattner H."/>
            <person name="Poulain J."/>
            <person name="Ruiz F."/>
            <person name="Serrano V."/>
            <person name="Zagulski M."/>
            <person name="Dessen P."/>
            <person name="Betermier M."/>
            <person name="Weissenbach J."/>
            <person name="Scarpelli C."/>
            <person name="Schachter V."/>
            <person name="Sperling L."/>
            <person name="Meyer E."/>
            <person name="Cohen J."/>
            <person name="Wincker P."/>
        </authorList>
    </citation>
    <scope>NUCLEOTIDE SEQUENCE [LARGE SCALE GENOMIC DNA]</scope>
    <source>
        <strain evidence="5 6">Stock d4-2</strain>
    </source>
</reference>
<dbReference type="Gene3D" id="1.25.40.10">
    <property type="entry name" value="Tetratricopeptide repeat domain"/>
    <property type="match status" value="3"/>
</dbReference>
<dbReference type="RefSeq" id="XP_001462598.1">
    <property type="nucleotide sequence ID" value="XM_001462561.1"/>
</dbReference>
<feature type="coiled-coil region" evidence="4">
    <location>
        <begin position="56"/>
        <end position="90"/>
    </location>
</feature>
<keyword evidence="1" id="KW-0677">Repeat</keyword>
<keyword evidence="4" id="KW-0175">Coiled coil</keyword>
<keyword evidence="2 3" id="KW-0802">TPR repeat</keyword>
<feature type="repeat" description="TPR" evidence="3">
    <location>
        <begin position="223"/>
        <end position="256"/>
    </location>
</feature>
<accession>A0EIT4</accession>
<evidence type="ECO:0000256" key="2">
    <source>
        <dbReference type="ARBA" id="ARBA00022803"/>
    </source>
</evidence>
<dbReference type="InterPro" id="IPR019734">
    <property type="entry name" value="TPR_rpt"/>
</dbReference>
<evidence type="ECO:0000313" key="6">
    <source>
        <dbReference type="Proteomes" id="UP000000600"/>
    </source>
</evidence>
<keyword evidence="6" id="KW-1185">Reference proteome</keyword>
<feature type="repeat" description="TPR" evidence="3">
    <location>
        <begin position="359"/>
        <end position="392"/>
    </location>
</feature>
<dbReference type="OMA" id="CTQIPQF"/>
<organism evidence="5 6">
    <name type="scientific">Paramecium tetraurelia</name>
    <dbReference type="NCBI Taxonomy" id="5888"/>
    <lineage>
        <taxon>Eukaryota</taxon>
        <taxon>Sar</taxon>
        <taxon>Alveolata</taxon>
        <taxon>Ciliophora</taxon>
        <taxon>Intramacronucleata</taxon>
        <taxon>Oligohymenophorea</taxon>
        <taxon>Peniculida</taxon>
        <taxon>Parameciidae</taxon>
        <taxon>Paramecium</taxon>
    </lineage>
</organism>
<dbReference type="SUPFAM" id="SSF48439">
    <property type="entry name" value="Protein prenylyltransferase"/>
    <property type="match status" value="1"/>
</dbReference>
<dbReference type="OrthoDB" id="2942533at2759"/>
<dbReference type="eggNOG" id="KOG4626">
    <property type="taxonomic scope" value="Eukaryota"/>
</dbReference>
<sequence>MMNSYLTCTFEGHENEQIIGFCVNEICTQIPQFCLQCLKERHKNHVEDCKNFQQYQEIVIKSLKQQQQELDELENVYNKINKAYKQYSQILVNEISKKTKLIEMFAQRQYYDIKSLIYTQNYSQKSFMPKTQCMCQKYFLEHFLSFIQTIENAIKGSTKLNHSQEFVQQPIQYQNDKVQSQELFKQGSNNFNLIRHETIWEQQNFSEALNFFNESIKYDASNDDVYRWKGRTLIKLGKANEALNACDIAISINPQNDLAYTTKASALFEQRRYDDVIIWCDKGLKINPQNDAAFVNKGLALGRLYRYQEELMCYDKSIEINRKNETAYINKGCALNRQKQYQEAISCSDELLKINSQLHQAYSIKGIALYELSQYKEAVKQFDKAYQISKLVEYLVHKADSLFYSGQKRQSKQLYLEAKNKGYQDIEYLERKISEI</sequence>
<evidence type="ECO:0000256" key="4">
    <source>
        <dbReference type="SAM" id="Coils"/>
    </source>
</evidence>